<name>A0ABX1VJ38_9PLAN</name>
<keyword evidence="2" id="KW-1133">Transmembrane helix</keyword>
<feature type="compositionally biased region" description="Basic and acidic residues" evidence="1">
    <location>
        <begin position="107"/>
        <end position="119"/>
    </location>
</feature>
<gene>
    <name evidence="3" type="ORF">LzC2_29460</name>
</gene>
<keyword evidence="2" id="KW-0472">Membrane</keyword>
<proteinExistence type="predicted"/>
<feature type="transmembrane region" description="Helical" evidence="2">
    <location>
        <begin position="74"/>
        <end position="92"/>
    </location>
</feature>
<keyword evidence="2" id="KW-0812">Transmembrane</keyword>
<feature type="region of interest" description="Disordered" evidence="1">
    <location>
        <begin position="1"/>
        <end position="24"/>
    </location>
</feature>
<reference evidence="3 4" key="1">
    <citation type="journal article" date="2020" name="Syst. Appl. Microbiol.">
        <title>Alienimonas chondri sp. nov., a novel planctomycete isolated from the biofilm of the red alga Chondrus crispus.</title>
        <authorList>
            <person name="Vitorino I."/>
            <person name="Albuquerque L."/>
            <person name="Wiegand S."/>
            <person name="Kallscheuer N."/>
            <person name="da Costa M.S."/>
            <person name="Lobo-da-Cunha A."/>
            <person name="Jogler C."/>
            <person name="Lage O.M."/>
        </authorList>
    </citation>
    <scope>NUCLEOTIDE SEQUENCE [LARGE SCALE GENOMIC DNA]</scope>
    <source>
        <strain evidence="3 4">LzC2</strain>
    </source>
</reference>
<dbReference type="Proteomes" id="UP000609651">
    <property type="component" value="Unassembled WGS sequence"/>
</dbReference>
<comment type="caution">
    <text evidence="3">The sequence shown here is derived from an EMBL/GenBank/DDBJ whole genome shotgun (WGS) entry which is preliminary data.</text>
</comment>
<evidence type="ECO:0000313" key="4">
    <source>
        <dbReference type="Proteomes" id="UP000609651"/>
    </source>
</evidence>
<organism evidence="3 4">
    <name type="scientific">Alienimonas chondri</name>
    <dbReference type="NCBI Taxonomy" id="2681879"/>
    <lineage>
        <taxon>Bacteria</taxon>
        <taxon>Pseudomonadati</taxon>
        <taxon>Planctomycetota</taxon>
        <taxon>Planctomycetia</taxon>
        <taxon>Planctomycetales</taxon>
        <taxon>Planctomycetaceae</taxon>
        <taxon>Alienimonas</taxon>
    </lineage>
</organism>
<accession>A0ABX1VJ38</accession>
<sequence>MSGMRSFRRNARRLRRTRRRSGRAARGRFRLALSAFGLRITVGAAAVAGGIALIVWTLSLPPAERPRTRRGGGLTLGALLIVVGLIVLRSAWRQARGGPTFGSGDLFADRNEAPPRDDT</sequence>
<evidence type="ECO:0000313" key="3">
    <source>
        <dbReference type="EMBL" id="NNJ26851.1"/>
    </source>
</evidence>
<feature type="region of interest" description="Disordered" evidence="1">
    <location>
        <begin position="97"/>
        <end position="119"/>
    </location>
</feature>
<dbReference type="EMBL" id="WTPX01000102">
    <property type="protein sequence ID" value="NNJ26851.1"/>
    <property type="molecule type" value="Genomic_DNA"/>
</dbReference>
<protein>
    <submittedName>
        <fullName evidence="3">Uncharacterized protein</fullName>
    </submittedName>
</protein>
<evidence type="ECO:0000256" key="2">
    <source>
        <dbReference type="SAM" id="Phobius"/>
    </source>
</evidence>
<keyword evidence="4" id="KW-1185">Reference proteome</keyword>
<evidence type="ECO:0000256" key="1">
    <source>
        <dbReference type="SAM" id="MobiDB-lite"/>
    </source>
</evidence>